<evidence type="ECO:0000313" key="2">
    <source>
        <dbReference type="EMBL" id="SDS71312.1"/>
    </source>
</evidence>
<dbReference type="RefSeq" id="WP_093394084.1">
    <property type="nucleotide sequence ID" value="NZ_LT629736.1"/>
</dbReference>
<evidence type="ECO:0000313" key="3">
    <source>
        <dbReference type="Proteomes" id="UP000243207"/>
    </source>
</evidence>
<dbReference type="InterPro" id="IPR019052">
    <property type="entry name" value="DUF2383"/>
</dbReference>
<dbReference type="Pfam" id="PF09537">
    <property type="entry name" value="DUF2383"/>
    <property type="match status" value="1"/>
</dbReference>
<dbReference type="AlphaFoldDB" id="A0A1H1UFM4"/>
<organism evidence="2 3">
    <name type="scientific">Halopseudomonas xinjiangensis</name>
    <dbReference type="NCBI Taxonomy" id="487184"/>
    <lineage>
        <taxon>Bacteria</taxon>
        <taxon>Pseudomonadati</taxon>
        <taxon>Pseudomonadota</taxon>
        <taxon>Gammaproteobacteria</taxon>
        <taxon>Pseudomonadales</taxon>
        <taxon>Pseudomonadaceae</taxon>
        <taxon>Halopseudomonas</taxon>
    </lineage>
</organism>
<dbReference type="SUPFAM" id="SSF47240">
    <property type="entry name" value="Ferritin-like"/>
    <property type="match status" value="1"/>
</dbReference>
<dbReference type="InterPro" id="IPR012347">
    <property type="entry name" value="Ferritin-like"/>
</dbReference>
<dbReference type="OrthoDB" id="282393at2"/>
<dbReference type="InterPro" id="IPR011971">
    <property type="entry name" value="CHP02284"/>
</dbReference>
<protein>
    <recommendedName>
        <fullName evidence="1">DUF2383 domain-containing protein</fullName>
    </recommendedName>
</protein>
<dbReference type="STRING" id="487184.SAMN05216421_2042"/>
<proteinExistence type="predicted"/>
<evidence type="ECO:0000259" key="1">
    <source>
        <dbReference type="Pfam" id="PF09537"/>
    </source>
</evidence>
<dbReference type="PIRSF" id="PIRSF029477">
    <property type="entry name" value="UCP029477"/>
    <property type="match status" value="1"/>
</dbReference>
<keyword evidence="3" id="KW-1185">Reference proteome</keyword>
<feature type="domain" description="DUF2383" evidence="1">
    <location>
        <begin position="8"/>
        <end position="118"/>
    </location>
</feature>
<gene>
    <name evidence="2" type="ORF">SAMN05216421_2042</name>
</gene>
<dbReference type="Gene3D" id="1.20.1260.10">
    <property type="match status" value="1"/>
</dbReference>
<dbReference type="Proteomes" id="UP000243207">
    <property type="component" value="Chromosome I"/>
</dbReference>
<sequence length="153" mass="16878">MAADNVKDVISTLNNLIETSKDGEAGFKDCAEDIQRQDLKSLFTSRAQECAKAAAELQAIVVQLGGDPEDSTSMSGDMHRRWVDIKAAVTGKSDEAVLSECERGEDVAKKNYKQALEKDLPPEIRAVVQRQYDGVLRNHDQVKALRDSERAKS</sequence>
<dbReference type="InterPro" id="IPR009078">
    <property type="entry name" value="Ferritin-like_SF"/>
</dbReference>
<dbReference type="NCBIfam" id="TIGR02284">
    <property type="entry name" value="PA2169 family four-helix-bundle protein"/>
    <property type="match status" value="1"/>
</dbReference>
<dbReference type="EMBL" id="LT629736">
    <property type="protein sequence ID" value="SDS71312.1"/>
    <property type="molecule type" value="Genomic_DNA"/>
</dbReference>
<accession>A0A1H1UFM4</accession>
<dbReference type="InterPro" id="IPR016920">
    <property type="entry name" value="UCP029477"/>
</dbReference>
<name>A0A1H1UFM4_9GAMM</name>
<reference evidence="3" key="1">
    <citation type="submission" date="2016-10" db="EMBL/GenBank/DDBJ databases">
        <authorList>
            <person name="Varghese N."/>
            <person name="Submissions S."/>
        </authorList>
    </citation>
    <scope>NUCLEOTIDE SEQUENCE [LARGE SCALE GENOMIC DNA]</scope>
    <source>
        <strain evidence="3">NRRL B-51270</strain>
    </source>
</reference>